<sequence length="73" mass="8857">RNNAIWDDTQKYSHLAFQQYLMKRLWQALYENVFHFLNNMLRPHEVFGHHTLLESVIGEPDFIQKDSNEVLLR</sequence>
<evidence type="ECO:0000313" key="2">
    <source>
        <dbReference type="Proteomes" id="UP000789572"/>
    </source>
</evidence>
<protein>
    <submittedName>
        <fullName evidence="1">2392_t:CDS:1</fullName>
    </submittedName>
</protein>
<dbReference type="Proteomes" id="UP000789572">
    <property type="component" value="Unassembled WGS sequence"/>
</dbReference>
<comment type="caution">
    <text evidence="1">The sequence shown here is derived from an EMBL/GenBank/DDBJ whole genome shotgun (WGS) entry which is preliminary data.</text>
</comment>
<keyword evidence="2" id="KW-1185">Reference proteome</keyword>
<reference evidence="1" key="1">
    <citation type="submission" date="2021-06" db="EMBL/GenBank/DDBJ databases">
        <authorList>
            <person name="Kallberg Y."/>
            <person name="Tangrot J."/>
            <person name="Rosling A."/>
        </authorList>
    </citation>
    <scope>NUCLEOTIDE SEQUENCE</scope>
    <source>
        <strain evidence="1">IA702</strain>
    </source>
</reference>
<dbReference type="EMBL" id="CAJVPJ010000023">
    <property type="protein sequence ID" value="CAG8458999.1"/>
    <property type="molecule type" value="Genomic_DNA"/>
</dbReference>
<accession>A0A9N8YVR1</accession>
<proteinExistence type="predicted"/>
<evidence type="ECO:0000313" key="1">
    <source>
        <dbReference type="EMBL" id="CAG8458999.1"/>
    </source>
</evidence>
<feature type="non-terminal residue" evidence="1">
    <location>
        <position position="1"/>
    </location>
</feature>
<name>A0A9N8YVR1_9GLOM</name>
<gene>
    <name evidence="1" type="ORF">POCULU_LOCUS459</name>
</gene>
<dbReference type="AlphaFoldDB" id="A0A9N8YVR1"/>
<organism evidence="1 2">
    <name type="scientific">Paraglomus occultum</name>
    <dbReference type="NCBI Taxonomy" id="144539"/>
    <lineage>
        <taxon>Eukaryota</taxon>
        <taxon>Fungi</taxon>
        <taxon>Fungi incertae sedis</taxon>
        <taxon>Mucoromycota</taxon>
        <taxon>Glomeromycotina</taxon>
        <taxon>Glomeromycetes</taxon>
        <taxon>Paraglomerales</taxon>
        <taxon>Paraglomeraceae</taxon>
        <taxon>Paraglomus</taxon>
    </lineage>
</organism>